<keyword evidence="2" id="KW-1185">Reference proteome</keyword>
<comment type="caution">
    <text evidence="1">The sequence shown here is derived from an EMBL/GenBank/DDBJ whole genome shotgun (WGS) entry which is preliminary data.</text>
</comment>
<sequence>MIGIAGPVNTFAAPVILVALNPSFEPASIARVQAG</sequence>
<reference evidence="1" key="1">
    <citation type="submission" date="2016-12" db="EMBL/GenBank/DDBJ databases">
        <authorList>
            <person name="Moulin L."/>
        </authorList>
    </citation>
    <scope>NUCLEOTIDE SEQUENCE [LARGE SCALE GENOMIC DNA]</scope>
    <source>
        <strain evidence="1">STM 7183</strain>
    </source>
</reference>
<name>A0A1N7RNN8_9BURK</name>
<evidence type="ECO:0000313" key="2">
    <source>
        <dbReference type="Proteomes" id="UP000195569"/>
    </source>
</evidence>
<dbReference type="EMBL" id="CYGY02000010">
    <property type="protein sequence ID" value="SIT36668.1"/>
    <property type="molecule type" value="Genomic_DNA"/>
</dbReference>
<dbReference type="Proteomes" id="UP000195569">
    <property type="component" value="Unassembled WGS sequence"/>
</dbReference>
<accession>A0A1N7RNN8</accession>
<gene>
    <name evidence="1" type="ORF">BN2476_100031</name>
</gene>
<dbReference type="AlphaFoldDB" id="A0A1N7RNN8"/>
<evidence type="ECO:0000313" key="1">
    <source>
        <dbReference type="EMBL" id="SIT36668.1"/>
    </source>
</evidence>
<proteinExistence type="predicted"/>
<organism evidence="1 2">
    <name type="scientific">Paraburkholderia piptadeniae</name>
    <dbReference type="NCBI Taxonomy" id="1701573"/>
    <lineage>
        <taxon>Bacteria</taxon>
        <taxon>Pseudomonadati</taxon>
        <taxon>Pseudomonadota</taxon>
        <taxon>Betaproteobacteria</taxon>
        <taxon>Burkholderiales</taxon>
        <taxon>Burkholderiaceae</taxon>
        <taxon>Paraburkholderia</taxon>
    </lineage>
</organism>
<protein>
    <submittedName>
        <fullName evidence="1">Uncharacterized protein</fullName>
    </submittedName>
</protein>